<comment type="caution">
    <text evidence="1">The sequence shown here is derived from an EMBL/GenBank/DDBJ whole genome shotgun (WGS) entry which is preliminary data.</text>
</comment>
<evidence type="ECO:0000313" key="1">
    <source>
        <dbReference type="EMBL" id="GAA0875686.1"/>
    </source>
</evidence>
<reference evidence="1 2" key="1">
    <citation type="journal article" date="2019" name="Int. J. Syst. Evol. Microbiol.">
        <title>The Global Catalogue of Microorganisms (GCM) 10K type strain sequencing project: providing services to taxonomists for standard genome sequencing and annotation.</title>
        <authorList>
            <consortium name="The Broad Institute Genomics Platform"/>
            <consortium name="The Broad Institute Genome Sequencing Center for Infectious Disease"/>
            <person name="Wu L."/>
            <person name="Ma J."/>
        </authorList>
    </citation>
    <scope>NUCLEOTIDE SEQUENCE [LARGE SCALE GENOMIC DNA]</scope>
    <source>
        <strain evidence="1 2">JCM 16083</strain>
    </source>
</reference>
<name>A0ABN1MS48_9FLAO</name>
<dbReference type="RefSeq" id="WP_343787432.1">
    <property type="nucleotide sequence ID" value="NZ_BAAAFH010000011.1"/>
</dbReference>
<sequence>MSQSGYNSLALHEILLSIANSLNEAQHTLRSMPAYDEYGRPNTLYHLPYLDFNLEVVSSFESTESTIPEDTSKRVTSDSFLRKESFAQLPSVNAIRFIPYRSTESSSKNTGSITSSISGRFVAVMPNEGQRQVIMTYSTEVAGQTDLHIDYTITLRLVYPDNTPVAGQRIELNFDEMTSSAINSTLQVTAPILLNSNDGLTNTEGEFSSTLRFDKDDYSTGATFVFVANSGTQFLSIAISKD</sequence>
<dbReference type="Proteomes" id="UP001501126">
    <property type="component" value="Unassembled WGS sequence"/>
</dbReference>
<gene>
    <name evidence="1" type="ORF">GCM10009118_20950</name>
</gene>
<organism evidence="1 2">
    <name type="scientific">Wandonia haliotis</name>
    <dbReference type="NCBI Taxonomy" id="574963"/>
    <lineage>
        <taxon>Bacteria</taxon>
        <taxon>Pseudomonadati</taxon>
        <taxon>Bacteroidota</taxon>
        <taxon>Flavobacteriia</taxon>
        <taxon>Flavobacteriales</taxon>
        <taxon>Crocinitomicaceae</taxon>
        <taxon>Wandonia</taxon>
    </lineage>
</organism>
<dbReference type="EMBL" id="BAAAFH010000011">
    <property type="protein sequence ID" value="GAA0875686.1"/>
    <property type="molecule type" value="Genomic_DNA"/>
</dbReference>
<keyword evidence="2" id="KW-1185">Reference proteome</keyword>
<proteinExistence type="predicted"/>
<evidence type="ECO:0000313" key="2">
    <source>
        <dbReference type="Proteomes" id="UP001501126"/>
    </source>
</evidence>
<accession>A0ABN1MS48</accession>
<protein>
    <submittedName>
        <fullName evidence="1">Uncharacterized protein</fullName>
    </submittedName>
</protein>